<evidence type="ECO:0000256" key="1">
    <source>
        <dbReference type="SAM" id="MobiDB-lite"/>
    </source>
</evidence>
<dbReference type="InterPro" id="IPR043781">
    <property type="entry name" value="DUF5723"/>
</dbReference>
<organism evidence="3 4">
    <name type="scientific">Flavipsychrobacter stenotrophus</name>
    <dbReference type="NCBI Taxonomy" id="2077091"/>
    <lineage>
        <taxon>Bacteria</taxon>
        <taxon>Pseudomonadati</taxon>
        <taxon>Bacteroidota</taxon>
        <taxon>Chitinophagia</taxon>
        <taxon>Chitinophagales</taxon>
        <taxon>Chitinophagaceae</taxon>
        <taxon>Flavipsychrobacter</taxon>
    </lineage>
</organism>
<feature type="region of interest" description="Disordered" evidence="1">
    <location>
        <begin position="443"/>
        <end position="485"/>
    </location>
</feature>
<evidence type="ECO:0000313" key="4">
    <source>
        <dbReference type="Proteomes" id="UP000239872"/>
    </source>
</evidence>
<keyword evidence="4" id="KW-1185">Reference proteome</keyword>
<dbReference type="Pfam" id="PF18990">
    <property type="entry name" value="DUF5723"/>
    <property type="match status" value="1"/>
</dbReference>
<reference evidence="3 4" key="1">
    <citation type="submission" date="2018-01" db="EMBL/GenBank/DDBJ databases">
        <title>A novel member of the phylum Bacteroidetes isolated from glacier ice.</title>
        <authorList>
            <person name="Liu Q."/>
            <person name="Xin Y.-H."/>
        </authorList>
    </citation>
    <scope>NUCLEOTIDE SEQUENCE [LARGE SCALE GENOMIC DNA]</scope>
    <source>
        <strain evidence="3 4">RB1R16</strain>
    </source>
</reference>
<evidence type="ECO:0000313" key="3">
    <source>
        <dbReference type="EMBL" id="PQJ11991.1"/>
    </source>
</evidence>
<evidence type="ECO:0000259" key="2">
    <source>
        <dbReference type="Pfam" id="PF18990"/>
    </source>
</evidence>
<feature type="compositionally biased region" description="Basic and acidic residues" evidence="1">
    <location>
        <begin position="443"/>
        <end position="458"/>
    </location>
</feature>
<protein>
    <recommendedName>
        <fullName evidence="2">DUF5723 domain-containing protein</fullName>
    </recommendedName>
</protein>
<dbReference type="Proteomes" id="UP000239872">
    <property type="component" value="Unassembled WGS sequence"/>
</dbReference>
<name>A0A2S7SZF6_9BACT</name>
<gene>
    <name evidence="3" type="ORF">CJD36_009380</name>
</gene>
<dbReference type="AlphaFoldDB" id="A0A2S7SZF6"/>
<dbReference type="EMBL" id="PPSL01000002">
    <property type="protein sequence ID" value="PQJ11991.1"/>
    <property type="molecule type" value="Genomic_DNA"/>
</dbReference>
<comment type="caution">
    <text evidence="3">The sequence shown here is derived from an EMBL/GenBank/DDBJ whole genome shotgun (WGS) entry which is preliminary data.</text>
</comment>
<feature type="domain" description="DUF5723" evidence="2">
    <location>
        <begin position="8"/>
        <end position="414"/>
    </location>
</feature>
<proteinExistence type="predicted"/>
<sequence>MSSLYLNPANIADNRDRLVIDLVNINAGVDNSLGKLNTVSGLNKFINGNSTNINDVFTYSNKQNFSLVAPYAELRGPGFMLAINHKHSVGFSTRVRGMNQFNNFNQSVYRTIADSTYTANGVTLNSQNFNWTGHVWAEAAVTYGVVLLEKGKHELKAGVTLRYLSGIGYLGLKGNNLNLRYSGDTITATNTDIQYSSSLASSNSTLSTGIGSNSIFDNLVNSKTGNGVGGDIGIVYDYIENPEATSFEMDGKKNVGDQTINRYKLRVSASVTDLGSIFYNSNGNFSVNVRGNGTLTGQGLIENVKNYDDFRAYAKKQGFNVDTGKASNRLYMPTTIVLSADYHAWKNIYVNATYFNNVVNRQNYGNSYYNQIIITPRYDTRRYSIAVPITYSALSESMKMGIGIRAYGFFVGSDDMLALVSHQYGMNFYVGGFVPFHKKHIKDRDGDHVSDKKDKCPEDMGTWKSRGCPDKDEDTKKEDPSEREN</sequence>
<accession>A0A2S7SZF6</accession>
<feature type="compositionally biased region" description="Basic and acidic residues" evidence="1">
    <location>
        <begin position="467"/>
        <end position="485"/>
    </location>
</feature>